<dbReference type="RefSeq" id="WP_089523193.1">
    <property type="nucleotide sequence ID" value="NZ_NMUQ01000001.1"/>
</dbReference>
<evidence type="ECO:0000256" key="3">
    <source>
        <dbReference type="ARBA" id="ARBA00022448"/>
    </source>
</evidence>
<keyword evidence="5" id="KW-0762">Sugar transport</keyword>
<dbReference type="InterPro" id="IPR036259">
    <property type="entry name" value="MFS_trans_sf"/>
</dbReference>
<dbReference type="SUPFAM" id="SSF103473">
    <property type="entry name" value="MFS general substrate transporter"/>
    <property type="match status" value="1"/>
</dbReference>
<feature type="transmembrane region" description="Helical" evidence="10">
    <location>
        <begin position="21"/>
        <end position="47"/>
    </location>
</feature>
<evidence type="ECO:0000256" key="1">
    <source>
        <dbReference type="ARBA" id="ARBA00004651"/>
    </source>
</evidence>
<reference evidence="12 13" key="1">
    <citation type="submission" date="2017-07" db="EMBL/GenBank/DDBJ databases">
        <title>Paenibacillus herberti R33 genome sequencing and assembly.</title>
        <authorList>
            <person name="Su W."/>
        </authorList>
    </citation>
    <scope>NUCLEOTIDE SEQUENCE [LARGE SCALE GENOMIC DNA]</scope>
    <source>
        <strain evidence="12 13">R33</strain>
    </source>
</reference>
<feature type="transmembrane region" description="Helical" evidence="10">
    <location>
        <begin position="182"/>
        <end position="203"/>
    </location>
</feature>
<evidence type="ECO:0000313" key="13">
    <source>
        <dbReference type="Proteomes" id="UP000215145"/>
    </source>
</evidence>
<dbReference type="EMBL" id="NMUQ01000001">
    <property type="protein sequence ID" value="OXM16107.1"/>
    <property type="molecule type" value="Genomic_DNA"/>
</dbReference>
<keyword evidence="8 10" id="KW-0472">Membrane</keyword>
<accession>A0A229P215</accession>
<evidence type="ECO:0000256" key="10">
    <source>
        <dbReference type="SAM" id="Phobius"/>
    </source>
</evidence>
<evidence type="ECO:0000259" key="11">
    <source>
        <dbReference type="PROSITE" id="PS50850"/>
    </source>
</evidence>
<evidence type="ECO:0000313" key="12">
    <source>
        <dbReference type="EMBL" id="OXM16107.1"/>
    </source>
</evidence>
<feature type="transmembrane region" description="Helical" evidence="10">
    <location>
        <begin position="113"/>
        <end position="135"/>
    </location>
</feature>
<feature type="transmembrane region" description="Helical" evidence="10">
    <location>
        <begin position="328"/>
        <end position="348"/>
    </location>
</feature>
<dbReference type="InterPro" id="IPR020846">
    <property type="entry name" value="MFS_dom"/>
</dbReference>
<dbReference type="CDD" id="cd17359">
    <property type="entry name" value="MFS_XylE_like"/>
    <property type="match status" value="1"/>
</dbReference>
<sequence length="466" mass="49888">MTSVVGTNGSDSKPNMVYVTLVSLIAALGGLLFGFDTAVVSGALGFLTERFTLTGFQQGWAVSSFIIGCIGGASVSGMLGDRFGRKKTLIVAAFIFMIGTVGTALAGNFDIYIVSRIIGGIAIGITSALAPLYNAEIAPAKYRGRLVALYQLAIVTGIFLTYFVNLWIIGFGNDAWDVSDSWRWMFGAGAVPGIVFLVLLFFVPESPRWLAKRDRAAEALPILVKVHGEEAARQEVLDMKESFKNEGTGSYKMLFKPGLRMALLVGVGLSALQQLSGINAVMYYAPEIFKQTGLGADASLVQTILVGAVNFAFTILALWLIDKVGRKILLLVGTSVMTVALGIIAYAFQTDMTSGPIILIAILVYVAAFAVSLGAVLWVVLSEIFPSEIRGKAVAIGTMIHWMFDYAVSQSFPPLLQTTGPAFVFGMFGVMTAVAFLFTLRLLPETKGLSLEQIDTMWTAKPSGKA</sequence>
<evidence type="ECO:0000256" key="4">
    <source>
        <dbReference type="ARBA" id="ARBA00022475"/>
    </source>
</evidence>
<dbReference type="InterPro" id="IPR050814">
    <property type="entry name" value="Myo-inositol_Transporter"/>
</dbReference>
<feature type="transmembrane region" description="Helical" evidence="10">
    <location>
        <begin position="300"/>
        <end position="321"/>
    </location>
</feature>
<keyword evidence="6 10" id="KW-0812">Transmembrane</keyword>
<evidence type="ECO:0000256" key="5">
    <source>
        <dbReference type="ARBA" id="ARBA00022597"/>
    </source>
</evidence>
<name>A0A229P215_9BACL</name>
<dbReference type="PROSITE" id="PS00216">
    <property type="entry name" value="SUGAR_TRANSPORT_1"/>
    <property type="match status" value="1"/>
</dbReference>
<keyword evidence="7 10" id="KW-1133">Transmembrane helix</keyword>
<dbReference type="GO" id="GO:0005886">
    <property type="term" value="C:plasma membrane"/>
    <property type="evidence" value="ECO:0007669"/>
    <property type="project" value="UniProtKB-SubCell"/>
</dbReference>
<gene>
    <name evidence="12" type="ORF">CGZ75_05235</name>
</gene>
<dbReference type="PROSITE" id="PS00217">
    <property type="entry name" value="SUGAR_TRANSPORT_2"/>
    <property type="match status" value="1"/>
</dbReference>
<evidence type="ECO:0000256" key="6">
    <source>
        <dbReference type="ARBA" id="ARBA00022692"/>
    </source>
</evidence>
<feature type="transmembrane region" description="Helical" evidence="10">
    <location>
        <begin position="393"/>
        <end position="416"/>
    </location>
</feature>
<evidence type="ECO:0000256" key="2">
    <source>
        <dbReference type="ARBA" id="ARBA00010992"/>
    </source>
</evidence>
<dbReference type="PRINTS" id="PR00171">
    <property type="entry name" value="SUGRTRNSPORT"/>
</dbReference>
<dbReference type="PANTHER" id="PTHR48020:SF12">
    <property type="entry name" value="PROTON MYO-INOSITOL COTRANSPORTER"/>
    <property type="match status" value="1"/>
</dbReference>
<comment type="caution">
    <text evidence="12">The sequence shown here is derived from an EMBL/GenBank/DDBJ whole genome shotgun (WGS) entry which is preliminary data.</text>
</comment>
<dbReference type="InterPro" id="IPR047984">
    <property type="entry name" value="XylE-like"/>
</dbReference>
<dbReference type="PANTHER" id="PTHR48020">
    <property type="entry name" value="PROTON MYO-INOSITOL COTRANSPORTER"/>
    <property type="match status" value="1"/>
</dbReference>
<keyword evidence="4" id="KW-1003">Cell membrane</keyword>
<dbReference type="Pfam" id="PF00083">
    <property type="entry name" value="Sugar_tr"/>
    <property type="match status" value="1"/>
</dbReference>
<dbReference type="InterPro" id="IPR005829">
    <property type="entry name" value="Sugar_transporter_CS"/>
</dbReference>
<feature type="transmembrane region" description="Helical" evidence="10">
    <location>
        <begin position="89"/>
        <end position="107"/>
    </location>
</feature>
<proteinExistence type="inferred from homology"/>
<comment type="subcellular location">
    <subcellularLocation>
        <location evidence="1">Cell membrane</location>
        <topology evidence="1">Multi-pass membrane protein</topology>
    </subcellularLocation>
</comment>
<feature type="transmembrane region" description="Helical" evidence="10">
    <location>
        <begin position="147"/>
        <end position="170"/>
    </location>
</feature>
<feature type="transmembrane region" description="Helical" evidence="10">
    <location>
        <begin position="59"/>
        <end position="77"/>
    </location>
</feature>
<feature type="transmembrane region" description="Helical" evidence="10">
    <location>
        <begin position="261"/>
        <end position="285"/>
    </location>
</feature>
<dbReference type="FunFam" id="1.20.1250.20:FF:000122">
    <property type="entry name" value="D-xylose transporter XylE"/>
    <property type="match status" value="1"/>
</dbReference>
<evidence type="ECO:0000256" key="8">
    <source>
        <dbReference type="ARBA" id="ARBA00023136"/>
    </source>
</evidence>
<keyword evidence="13" id="KW-1185">Reference proteome</keyword>
<feature type="transmembrane region" description="Helical" evidence="10">
    <location>
        <begin position="354"/>
        <end position="381"/>
    </location>
</feature>
<dbReference type="InterPro" id="IPR005828">
    <property type="entry name" value="MFS_sugar_transport-like"/>
</dbReference>
<feature type="domain" description="Major facilitator superfamily (MFS) profile" evidence="11">
    <location>
        <begin position="22"/>
        <end position="447"/>
    </location>
</feature>
<evidence type="ECO:0000256" key="7">
    <source>
        <dbReference type="ARBA" id="ARBA00022989"/>
    </source>
</evidence>
<organism evidence="12 13">
    <name type="scientific">Paenibacillus herberti</name>
    <dbReference type="NCBI Taxonomy" id="1619309"/>
    <lineage>
        <taxon>Bacteria</taxon>
        <taxon>Bacillati</taxon>
        <taxon>Bacillota</taxon>
        <taxon>Bacilli</taxon>
        <taxon>Bacillales</taxon>
        <taxon>Paenibacillaceae</taxon>
        <taxon>Paenibacillus</taxon>
    </lineage>
</organism>
<comment type="similarity">
    <text evidence="2 9">Belongs to the major facilitator superfamily. Sugar transporter (TC 2.A.1.1) family.</text>
</comment>
<dbReference type="GO" id="GO:0022857">
    <property type="term" value="F:transmembrane transporter activity"/>
    <property type="evidence" value="ECO:0007669"/>
    <property type="project" value="InterPro"/>
</dbReference>
<dbReference type="InterPro" id="IPR003663">
    <property type="entry name" value="Sugar/inositol_transpt"/>
</dbReference>
<protein>
    <submittedName>
        <fullName evidence="12">Arabinose-proton symporter</fullName>
    </submittedName>
</protein>
<keyword evidence="3 9" id="KW-0813">Transport</keyword>
<feature type="transmembrane region" description="Helical" evidence="10">
    <location>
        <begin position="422"/>
        <end position="443"/>
    </location>
</feature>
<dbReference type="AlphaFoldDB" id="A0A229P215"/>
<dbReference type="NCBIfam" id="TIGR00879">
    <property type="entry name" value="SP"/>
    <property type="match status" value="1"/>
</dbReference>
<dbReference type="OrthoDB" id="9783823at2"/>
<dbReference type="Gene3D" id="1.20.1250.20">
    <property type="entry name" value="MFS general substrate transporter like domains"/>
    <property type="match status" value="2"/>
</dbReference>
<evidence type="ECO:0000256" key="9">
    <source>
        <dbReference type="RuleBase" id="RU003346"/>
    </source>
</evidence>
<dbReference type="PROSITE" id="PS50850">
    <property type="entry name" value="MFS"/>
    <property type="match status" value="1"/>
</dbReference>
<dbReference type="Proteomes" id="UP000215145">
    <property type="component" value="Unassembled WGS sequence"/>
</dbReference>